<comment type="caution">
    <text evidence="1">The sequence shown here is derived from an EMBL/GenBank/DDBJ whole genome shotgun (WGS) entry which is preliminary data.</text>
</comment>
<dbReference type="PANTHER" id="PTHR47473">
    <property type="entry name" value="BTA1P"/>
    <property type="match status" value="1"/>
</dbReference>
<dbReference type="EMBL" id="ABCS01000039">
    <property type="protein sequence ID" value="EDM77850.1"/>
    <property type="molecule type" value="Genomic_DNA"/>
</dbReference>
<gene>
    <name evidence="1" type="ORF">PPSIR1_01447</name>
</gene>
<dbReference type="AlphaFoldDB" id="A6G8E0"/>
<dbReference type="Proteomes" id="UP000005801">
    <property type="component" value="Unassembled WGS sequence"/>
</dbReference>
<sequence length="227" mass="25312">MTGWALVLGGRSSYPRPETAMPAAADRTEHRDFLNRYYGVSRHFYDLTRRYYLFGREGVIEKLLSEEWSKLIEVGVGTGRNLDLLHKGRPSAQYAALDACDEMLGHARKRLPWLSAIHGFAEDADMTEPFGGERPDRVLFSYCLSMVAEPVAALQNAQASLAPGGKVVVVDFCDLEGLPGPAAKGLRKWLEWFHVEPIRAELLEGQGADVRFGPMRYFIVGELPALD</sequence>
<name>A6G8E0_9BACT</name>
<dbReference type="SUPFAM" id="SSF53335">
    <property type="entry name" value="S-adenosyl-L-methionine-dependent methyltransferases"/>
    <property type="match status" value="1"/>
</dbReference>
<dbReference type="Pfam" id="PF13489">
    <property type="entry name" value="Methyltransf_23"/>
    <property type="match status" value="1"/>
</dbReference>
<reference evidence="1 2" key="1">
    <citation type="submission" date="2007-06" db="EMBL/GenBank/DDBJ databases">
        <authorList>
            <person name="Shimkets L."/>
            <person name="Ferriera S."/>
            <person name="Johnson J."/>
            <person name="Kravitz S."/>
            <person name="Beeson K."/>
            <person name="Sutton G."/>
            <person name="Rogers Y.-H."/>
            <person name="Friedman R."/>
            <person name="Frazier M."/>
            <person name="Venter J.C."/>
        </authorList>
    </citation>
    <scope>NUCLEOTIDE SEQUENCE [LARGE SCALE GENOMIC DNA]</scope>
    <source>
        <strain evidence="1 2">SIR-1</strain>
    </source>
</reference>
<dbReference type="InterPro" id="IPR029063">
    <property type="entry name" value="SAM-dependent_MTases_sf"/>
</dbReference>
<organism evidence="1 2">
    <name type="scientific">Plesiocystis pacifica SIR-1</name>
    <dbReference type="NCBI Taxonomy" id="391625"/>
    <lineage>
        <taxon>Bacteria</taxon>
        <taxon>Pseudomonadati</taxon>
        <taxon>Myxococcota</taxon>
        <taxon>Polyangia</taxon>
        <taxon>Nannocystales</taxon>
        <taxon>Nannocystaceae</taxon>
        <taxon>Plesiocystis</taxon>
    </lineage>
</organism>
<dbReference type="Gene3D" id="3.40.50.150">
    <property type="entry name" value="Vaccinia Virus protein VP39"/>
    <property type="match status" value="1"/>
</dbReference>
<dbReference type="PANTHER" id="PTHR47473:SF1">
    <property type="entry name" value="METHYLTRANSFERASE DOMAIN-CONTAINING PROTEIN"/>
    <property type="match status" value="1"/>
</dbReference>
<keyword evidence="2" id="KW-1185">Reference proteome</keyword>
<proteinExistence type="predicted"/>
<dbReference type="CDD" id="cd02440">
    <property type="entry name" value="AdoMet_MTases"/>
    <property type="match status" value="1"/>
</dbReference>
<dbReference type="STRING" id="391625.PPSIR1_01447"/>
<protein>
    <submittedName>
        <fullName evidence="1">Putative S-adenosylmethionine:diacylgycerolhomoserine-N-methyltrans ferase</fullName>
    </submittedName>
</protein>
<evidence type="ECO:0000313" key="1">
    <source>
        <dbReference type="EMBL" id="EDM77850.1"/>
    </source>
</evidence>
<accession>A6G8E0</accession>
<dbReference type="eggNOG" id="COG2226">
    <property type="taxonomic scope" value="Bacteria"/>
</dbReference>
<evidence type="ECO:0000313" key="2">
    <source>
        <dbReference type="Proteomes" id="UP000005801"/>
    </source>
</evidence>